<dbReference type="eggNOG" id="ENOG5031Z76">
    <property type="taxonomic scope" value="Bacteria"/>
</dbReference>
<gene>
    <name evidence="3" type="ORF">HMPREF0658_2006</name>
</gene>
<dbReference type="HOGENOM" id="CLU_063447_1_0_10"/>
<dbReference type="Proteomes" id="UP000004394">
    <property type="component" value="Unassembled WGS sequence"/>
</dbReference>
<proteinExistence type="predicted"/>
<dbReference type="STRING" id="862515.HMPREF0658_2006"/>
<dbReference type="InterPro" id="IPR046228">
    <property type="entry name" value="DUF6261"/>
</dbReference>
<dbReference type="BioCyc" id="PMAR862515-HMP:GMOO-2034-MONOMER"/>
<evidence type="ECO:0008006" key="5">
    <source>
        <dbReference type="Google" id="ProtNLM"/>
    </source>
</evidence>
<keyword evidence="1" id="KW-0175">Coiled coil</keyword>
<evidence type="ECO:0000256" key="1">
    <source>
        <dbReference type="SAM" id="Coils"/>
    </source>
</evidence>
<comment type="caution">
    <text evidence="3">The sequence shown here is derived from an EMBL/GenBank/DDBJ whole genome shotgun (WGS) entry which is preliminary data.</text>
</comment>
<accession>E0NV01</accession>
<dbReference type="EMBL" id="AEEI01000055">
    <property type="protein sequence ID" value="EFM01086.1"/>
    <property type="molecule type" value="Genomic_DNA"/>
</dbReference>
<dbReference type="OrthoDB" id="1452914at2"/>
<organism evidence="3 4">
    <name type="scientific">Hoylesella marshii DSM 16973 = JCM 13450</name>
    <dbReference type="NCBI Taxonomy" id="862515"/>
    <lineage>
        <taxon>Bacteria</taxon>
        <taxon>Pseudomonadati</taxon>
        <taxon>Bacteroidota</taxon>
        <taxon>Bacteroidia</taxon>
        <taxon>Bacteroidales</taxon>
        <taxon>Prevotellaceae</taxon>
        <taxon>Hoylesella</taxon>
    </lineage>
</organism>
<dbReference type="AlphaFoldDB" id="E0NV01"/>
<evidence type="ECO:0000256" key="2">
    <source>
        <dbReference type="SAM" id="MobiDB-lite"/>
    </source>
</evidence>
<dbReference type="Pfam" id="PF19775">
    <property type="entry name" value="DUF6261"/>
    <property type="match status" value="1"/>
</dbReference>
<evidence type="ECO:0000313" key="4">
    <source>
        <dbReference type="Proteomes" id="UP000004394"/>
    </source>
</evidence>
<evidence type="ECO:0000313" key="3">
    <source>
        <dbReference type="EMBL" id="EFM01086.1"/>
    </source>
</evidence>
<feature type="region of interest" description="Disordered" evidence="2">
    <location>
        <begin position="239"/>
        <end position="267"/>
    </location>
</feature>
<sequence length="267" mass="30077">MAKENNVLQIGSINLPAFTNDAHFIYMKDVEETMEGTEAVKAIPNVKTAVVALKVAVAEEDKYLMLSKKSPFTAQLAAKDKERDSLLRGYRSTVKGFLRMPTASMAHAATELWQHLKDYNIDPDMQLERETSRIMNLVDDLHMKYSAQVTLLGLSAYVDALEQANEAVNDLLLNRTEEQSKQVVGALRKARKVSDEAYLNAVRLINAVVVVGTDKDFVPLIKFLNENIKRYKEQVMTHSKKNDDDIVGNADREEYPSDKRVDEPTGE</sequence>
<protein>
    <recommendedName>
        <fullName evidence="5">Hemagglutinin protein HagB</fullName>
    </recommendedName>
</protein>
<name>E0NV01_9BACT</name>
<reference evidence="3" key="1">
    <citation type="submission" date="2010-07" db="EMBL/GenBank/DDBJ databases">
        <authorList>
            <person name="Muzny D."/>
            <person name="Qin X."/>
            <person name="Deng J."/>
            <person name="Jiang H."/>
            <person name="Liu Y."/>
            <person name="Qu J."/>
            <person name="Song X.-Z."/>
            <person name="Zhang L."/>
            <person name="Thornton R."/>
            <person name="Coyle M."/>
            <person name="Francisco L."/>
            <person name="Jackson L."/>
            <person name="Javaid M."/>
            <person name="Korchina V."/>
            <person name="Kovar C."/>
            <person name="Mata R."/>
            <person name="Mathew T."/>
            <person name="Ngo R."/>
            <person name="Nguyen L."/>
            <person name="Nguyen N."/>
            <person name="Okwuonu G."/>
            <person name="Ongeri F."/>
            <person name="Pham C."/>
            <person name="Simmons D."/>
            <person name="Wilczek-Boney K."/>
            <person name="Hale W."/>
            <person name="Jakkamsetti A."/>
            <person name="Pham P."/>
            <person name="Ruth R."/>
            <person name="San Lucas F."/>
            <person name="Warren J."/>
            <person name="Zhang J."/>
            <person name="Zhao Z."/>
            <person name="Zhou C."/>
            <person name="Zhu D."/>
            <person name="Lee S."/>
            <person name="Bess C."/>
            <person name="Blankenburg K."/>
            <person name="Forbes L."/>
            <person name="Fu Q."/>
            <person name="Gubbala S."/>
            <person name="Hirani K."/>
            <person name="Jayaseelan J.C."/>
            <person name="Lara F."/>
            <person name="Munidasa M."/>
            <person name="Palculict T."/>
            <person name="Patil S."/>
            <person name="Pu L.-L."/>
            <person name="Saada N."/>
            <person name="Tang L."/>
            <person name="Weissenberger G."/>
            <person name="Zhu Y."/>
            <person name="Hemphill L."/>
            <person name="Shang Y."/>
            <person name="Youmans B."/>
            <person name="Ayvaz T."/>
            <person name="Ross M."/>
            <person name="Santibanez J."/>
            <person name="Aqrawi P."/>
            <person name="Gross S."/>
            <person name="Joshi V."/>
            <person name="Fowler G."/>
            <person name="Nazareth L."/>
            <person name="Reid J."/>
            <person name="Worley K."/>
            <person name="Petrosino J."/>
            <person name="Highlander S."/>
            <person name="Gibbs R."/>
        </authorList>
    </citation>
    <scope>NUCLEOTIDE SEQUENCE [LARGE SCALE GENOMIC DNA]</scope>
    <source>
        <strain evidence="3">DSM 16973</strain>
    </source>
</reference>
<feature type="coiled-coil region" evidence="1">
    <location>
        <begin position="154"/>
        <end position="181"/>
    </location>
</feature>
<keyword evidence="4" id="KW-1185">Reference proteome</keyword>
<dbReference type="RefSeq" id="WP_006950357.1">
    <property type="nucleotide sequence ID" value="NZ_BAJI01000018.1"/>
</dbReference>